<proteinExistence type="predicted"/>
<gene>
    <name evidence="1" type="ORF">BDY19DRAFT_916485</name>
</gene>
<evidence type="ECO:0000313" key="2">
    <source>
        <dbReference type="Proteomes" id="UP001055072"/>
    </source>
</evidence>
<dbReference type="Proteomes" id="UP001055072">
    <property type="component" value="Unassembled WGS sequence"/>
</dbReference>
<reference evidence="1" key="1">
    <citation type="journal article" date="2021" name="Environ. Microbiol.">
        <title>Gene family expansions and transcriptome signatures uncover fungal adaptations to wood decay.</title>
        <authorList>
            <person name="Hage H."/>
            <person name="Miyauchi S."/>
            <person name="Viragh M."/>
            <person name="Drula E."/>
            <person name="Min B."/>
            <person name="Chaduli D."/>
            <person name="Navarro D."/>
            <person name="Favel A."/>
            <person name="Norest M."/>
            <person name="Lesage-Meessen L."/>
            <person name="Balint B."/>
            <person name="Merenyi Z."/>
            <person name="de Eugenio L."/>
            <person name="Morin E."/>
            <person name="Martinez A.T."/>
            <person name="Baldrian P."/>
            <person name="Stursova M."/>
            <person name="Martinez M.J."/>
            <person name="Novotny C."/>
            <person name="Magnuson J.K."/>
            <person name="Spatafora J.W."/>
            <person name="Maurice S."/>
            <person name="Pangilinan J."/>
            <person name="Andreopoulos W."/>
            <person name="LaButti K."/>
            <person name="Hundley H."/>
            <person name="Na H."/>
            <person name="Kuo A."/>
            <person name="Barry K."/>
            <person name="Lipzen A."/>
            <person name="Henrissat B."/>
            <person name="Riley R."/>
            <person name="Ahrendt S."/>
            <person name="Nagy L.G."/>
            <person name="Grigoriev I.V."/>
            <person name="Martin F."/>
            <person name="Rosso M.N."/>
        </authorList>
    </citation>
    <scope>NUCLEOTIDE SEQUENCE</scope>
    <source>
        <strain evidence="1">CBS 384.51</strain>
    </source>
</reference>
<name>A0ACB8ULZ3_9APHY</name>
<comment type="caution">
    <text evidence="1">The sequence shown here is derived from an EMBL/GenBank/DDBJ whole genome shotgun (WGS) entry which is preliminary data.</text>
</comment>
<evidence type="ECO:0000313" key="1">
    <source>
        <dbReference type="EMBL" id="KAI0095147.1"/>
    </source>
</evidence>
<dbReference type="EMBL" id="MU274900">
    <property type="protein sequence ID" value="KAI0095147.1"/>
    <property type="molecule type" value="Genomic_DNA"/>
</dbReference>
<accession>A0ACB8ULZ3</accession>
<sequence>MMTIANASVATIYRSFDSTHLVLSDLVASWLAKADDTLQLCHSYLEKLVENMTDVISHMSGNKIMLNILLCSATFITLVVSTVVSGVRT</sequence>
<organism evidence="1 2">
    <name type="scientific">Irpex rosettiformis</name>
    <dbReference type="NCBI Taxonomy" id="378272"/>
    <lineage>
        <taxon>Eukaryota</taxon>
        <taxon>Fungi</taxon>
        <taxon>Dikarya</taxon>
        <taxon>Basidiomycota</taxon>
        <taxon>Agaricomycotina</taxon>
        <taxon>Agaricomycetes</taxon>
        <taxon>Polyporales</taxon>
        <taxon>Irpicaceae</taxon>
        <taxon>Irpex</taxon>
    </lineage>
</organism>
<keyword evidence="2" id="KW-1185">Reference proteome</keyword>
<protein>
    <submittedName>
        <fullName evidence="1">Uncharacterized protein</fullName>
    </submittedName>
</protein>